<comment type="cofactor">
    <cofactor evidence="1">
        <name>FMN</name>
        <dbReference type="ChEBI" id="CHEBI:58210"/>
    </cofactor>
</comment>
<protein>
    <submittedName>
        <fullName evidence="5">2,4-dienoyl-CoA reductase-like NADH-dependent reductase (Old Yellow Enzyme family)</fullName>
    </submittedName>
</protein>
<dbReference type="SUPFAM" id="SSF51395">
    <property type="entry name" value="FMN-linked oxidoreductases"/>
    <property type="match status" value="1"/>
</dbReference>
<dbReference type="RefSeq" id="WP_151159258.1">
    <property type="nucleotide sequence ID" value="NZ_JACHIL010000002.1"/>
</dbReference>
<keyword evidence="6" id="KW-1185">Reference proteome</keyword>
<evidence type="ECO:0000256" key="1">
    <source>
        <dbReference type="ARBA" id="ARBA00001917"/>
    </source>
</evidence>
<dbReference type="Proteomes" id="UP000531231">
    <property type="component" value="Unassembled WGS sequence"/>
</dbReference>
<gene>
    <name evidence="5" type="ORF">HNQ68_001300</name>
</gene>
<dbReference type="InterPro" id="IPR045247">
    <property type="entry name" value="Oye-like"/>
</dbReference>
<evidence type="ECO:0000256" key="3">
    <source>
        <dbReference type="ARBA" id="ARBA00023002"/>
    </source>
</evidence>
<dbReference type="PANTHER" id="PTHR22893:SF91">
    <property type="entry name" value="NADPH DEHYDROGENASE 2-RELATED"/>
    <property type="match status" value="1"/>
</dbReference>
<name>A0A7W8AK68_9HYPH</name>
<evidence type="ECO:0000256" key="2">
    <source>
        <dbReference type="ARBA" id="ARBA00005979"/>
    </source>
</evidence>
<evidence type="ECO:0000313" key="5">
    <source>
        <dbReference type="EMBL" id="MBB5090776.1"/>
    </source>
</evidence>
<dbReference type="CDD" id="cd02933">
    <property type="entry name" value="OYE_like_FMN"/>
    <property type="match status" value="1"/>
</dbReference>
<keyword evidence="3" id="KW-0560">Oxidoreductase</keyword>
<evidence type="ECO:0000313" key="6">
    <source>
        <dbReference type="Proteomes" id="UP000531231"/>
    </source>
</evidence>
<evidence type="ECO:0000259" key="4">
    <source>
        <dbReference type="Pfam" id="PF00724"/>
    </source>
</evidence>
<reference evidence="5 6" key="1">
    <citation type="submission" date="2020-08" db="EMBL/GenBank/DDBJ databases">
        <title>Genomic Encyclopedia of Type Strains, Phase IV (KMG-IV): sequencing the most valuable type-strain genomes for metagenomic binning, comparative biology and taxonomic classification.</title>
        <authorList>
            <person name="Goeker M."/>
        </authorList>
    </citation>
    <scope>NUCLEOTIDE SEQUENCE [LARGE SCALE GENOMIC DNA]</scope>
    <source>
        <strain evidence="5 6">DSM 25620</strain>
    </source>
</reference>
<dbReference type="GO" id="GO:0010181">
    <property type="term" value="F:FMN binding"/>
    <property type="evidence" value="ECO:0007669"/>
    <property type="project" value="InterPro"/>
</dbReference>
<dbReference type="Pfam" id="PF00724">
    <property type="entry name" value="Oxidored_FMN"/>
    <property type="match status" value="1"/>
</dbReference>
<comment type="similarity">
    <text evidence="2">Belongs to the NADH:flavin oxidoreductase/NADH oxidase family.</text>
</comment>
<dbReference type="AlphaFoldDB" id="A0A7W8AK68"/>
<accession>A0A7W8AK68</accession>
<proteinExistence type="inferred from homology"/>
<dbReference type="GO" id="GO:0005829">
    <property type="term" value="C:cytosol"/>
    <property type="evidence" value="ECO:0007669"/>
    <property type="project" value="TreeGrafter"/>
</dbReference>
<dbReference type="InterPro" id="IPR001155">
    <property type="entry name" value="OxRdtase_FMN_N"/>
</dbReference>
<comment type="caution">
    <text evidence="5">The sequence shown here is derived from an EMBL/GenBank/DDBJ whole genome shotgun (WGS) entry which is preliminary data.</text>
</comment>
<dbReference type="Gene3D" id="3.20.20.70">
    <property type="entry name" value="Aldolase class I"/>
    <property type="match status" value="1"/>
</dbReference>
<sequence length="366" mass="39323">MSDLFSSYDLNGLPLKNRVVMAPMTRARAIDTVPNGDTALYYAQRAGAGLIVSEGTPISDEGRGYLYTPGVYSAEQVEGWKKVTDAVHAQGGKIFSQIWHVGRVSHVSVQKNGIAPVAPVAEIAKDSNVFALGEGGTPGLVAPSAPRALNADDIARITGEFADAAENAVKAGFDGVEIHGANGYLIEQFINAGFNKREDGYGGATIAGRIRFALEVVDAAVARIGSARVGIRLTPFSRLFDLHAFDGEEETWLTLAAELSARKLAYIHIGNAGGLLAKEEGREFLKKFREVYQGTLIFAGGYMQETAERVLDEGLTDLVAFGRPYISNPDLAERMQRGWPLAPADHTTFYGGAQKGYTDYPAYEAV</sequence>
<dbReference type="GO" id="GO:0016628">
    <property type="term" value="F:oxidoreductase activity, acting on the CH-CH group of donors, NAD or NADP as acceptor"/>
    <property type="evidence" value="ECO:0007669"/>
    <property type="project" value="UniProtKB-ARBA"/>
</dbReference>
<dbReference type="InterPro" id="IPR013785">
    <property type="entry name" value="Aldolase_TIM"/>
</dbReference>
<dbReference type="FunFam" id="3.20.20.70:FF:000059">
    <property type="entry name" value="N-ethylmaleimide reductase, FMN-linked"/>
    <property type="match status" value="1"/>
</dbReference>
<dbReference type="PANTHER" id="PTHR22893">
    <property type="entry name" value="NADH OXIDOREDUCTASE-RELATED"/>
    <property type="match status" value="1"/>
</dbReference>
<feature type="domain" description="NADH:flavin oxidoreductase/NADH oxidase N-terminal" evidence="4">
    <location>
        <begin position="4"/>
        <end position="340"/>
    </location>
</feature>
<organism evidence="5 6">
    <name type="scientific">Pseudochrobactrum saccharolyticum</name>
    <dbReference type="NCBI Taxonomy" id="354352"/>
    <lineage>
        <taxon>Bacteria</taxon>
        <taxon>Pseudomonadati</taxon>
        <taxon>Pseudomonadota</taxon>
        <taxon>Alphaproteobacteria</taxon>
        <taxon>Hyphomicrobiales</taxon>
        <taxon>Brucellaceae</taxon>
        <taxon>Pseudochrobactrum</taxon>
    </lineage>
</organism>
<dbReference type="EMBL" id="JACHIL010000002">
    <property type="protein sequence ID" value="MBB5090776.1"/>
    <property type="molecule type" value="Genomic_DNA"/>
</dbReference>